<keyword evidence="10 13" id="KW-0675">Receptor</keyword>
<evidence type="ECO:0000256" key="12">
    <source>
        <dbReference type="ARBA" id="ARBA00023224"/>
    </source>
</evidence>
<protein>
    <recommendedName>
        <fullName evidence="14">Olfactory receptor</fullName>
    </recommendedName>
</protein>
<evidence type="ECO:0000256" key="8">
    <source>
        <dbReference type="ARBA" id="ARBA00023136"/>
    </source>
</evidence>
<keyword evidence="3 14" id="KW-0716">Sensory transduction</keyword>
<comment type="caution">
    <text evidence="16">The sequence shown here is derived from an EMBL/GenBank/DDBJ whole genome shotgun (WGS) entry which is preliminary data.</text>
</comment>
<proteinExistence type="inferred from homology"/>
<keyword evidence="8 14" id="KW-0472">Membrane</keyword>
<dbReference type="InterPro" id="IPR050939">
    <property type="entry name" value="Olfactory_GPCR1"/>
</dbReference>
<accession>A0ABS2Z2E8</accession>
<comment type="similarity">
    <text evidence="13">Belongs to the G-protein coupled receptor 1 family.</text>
</comment>
<evidence type="ECO:0000256" key="11">
    <source>
        <dbReference type="ARBA" id="ARBA00023180"/>
    </source>
</evidence>
<evidence type="ECO:0000256" key="9">
    <source>
        <dbReference type="ARBA" id="ARBA00023157"/>
    </source>
</evidence>
<feature type="domain" description="G-protein coupled receptors family 1 profile" evidence="15">
    <location>
        <begin position="45"/>
        <end position="295"/>
    </location>
</feature>
<reference evidence="16" key="1">
    <citation type="journal article" date="2021" name="Cell">
        <title>Tracing the genetic footprints of vertebrate landing in non-teleost ray-finned fishes.</title>
        <authorList>
            <person name="Bi X."/>
            <person name="Wang K."/>
            <person name="Yang L."/>
            <person name="Pan H."/>
            <person name="Jiang H."/>
            <person name="Wei Q."/>
            <person name="Fang M."/>
            <person name="Yu H."/>
            <person name="Zhu C."/>
            <person name="Cai Y."/>
            <person name="He Y."/>
            <person name="Gan X."/>
            <person name="Zeng H."/>
            <person name="Yu D."/>
            <person name="Zhu Y."/>
            <person name="Jiang H."/>
            <person name="Qiu Q."/>
            <person name="Yang H."/>
            <person name="Zhang Y.E."/>
            <person name="Wang W."/>
            <person name="Zhu M."/>
            <person name="He S."/>
            <person name="Zhang G."/>
        </authorList>
    </citation>
    <scope>NUCLEOTIDE SEQUENCE</scope>
    <source>
        <strain evidence="16">Bchr_001</strain>
    </source>
</reference>
<feature type="non-terminal residue" evidence="16">
    <location>
        <position position="320"/>
    </location>
</feature>
<evidence type="ECO:0000256" key="6">
    <source>
        <dbReference type="ARBA" id="ARBA00022989"/>
    </source>
</evidence>
<keyword evidence="11" id="KW-0325">Glycoprotein</keyword>
<feature type="transmembrane region" description="Helical" evidence="14">
    <location>
        <begin position="103"/>
        <end position="124"/>
    </location>
</feature>
<evidence type="ECO:0000256" key="2">
    <source>
        <dbReference type="ARBA" id="ARBA00022475"/>
    </source>
</evidence>
<dbReference type="InterPro" id="IPR000725">
    <property type="entry name" value="Olfact_rcpt"/>
</dbReference>
<dbReference type="PROSITE" id="PS00237">
    <property type="entry name" value="G_PROTEIN_RECEP_F1_1"/>
    <property type="match status" value="1"/>
</dbReference>
<name>A0ABS2Z2E8_POLSE</name>
<organism evidence="16 17">
    <name type="scientific">Polypterus senegalus</name>
    <name type="common">Senegal bichir</name>
    <dbReference type="NCBI Taxonomy" id="55291"/>
    <lineage>
        <taxon>Eukaryota</taxon>
        <taxon>Metazoa</taxon>
        <taxon>Chordata</taxon>
        <taxon>Craniata</taxon>
        <taxon>Vertebrata</taxon>
        <taxon>Euteleostomi</taxon>
        <taxon>Actinopterygii</taxon>
        <taxon>Polypteriformes</taxon>
        <taxon>Polypteridae</taxon>
        <taxon>Polypterus</taxon>
    </lineage>
</organism>
<comment type="subcellular location">
    <subcellularLocation>
        <location evidence="1 14">Cell membrane</location>
        <topology evidence="1 14">Multi-pass membrane protein</topology>
    </subcellularLocation>
</comment>
<dbReference type="PRINTS" id="PR00237">
    <property type="entry name" value="GPCRRHODOPSN"/>
</dbReference>
<evidence type="ECO:0000256" key="14">
    <source>
        <dbReference type="RuleBase" id="RU363047"/>
    </source>
</evidence>
<dbReference type="Proteomes" id="UP001166052">
    <property type="component" value="Unassembled WGS sequence"/>
</dbReference>
<keyword evidence="5 14" id="KW-0552">Olfaction</keyword>
<keyword evidence="6 14" id="KW-1133">Transmembrane helix</keyword>
<dbReference type="Pfam" id="PF13853">
    <property type="entry name" value="7tm_4"/>
    <property type="match status" value="1"/>
</dbReference>
<dbReference type="InterPro" id="IPR017452">
    <property type="entry name" value="GPCR_Rhodpsn_7TM"/>
</dbReference>
<keyword evidence="12 13" id="KW-0807">Transducer</keyword>
<evidence type="ECO:0000256" key="7">
    <source>
        <dbReference type="ARBA" id="ARBA00023040"/>
    </source>
</evidence>
<evidence type="ECO:0000256" key="5">
    <source>
        <dbReference type="ARBA" id="ARBA00022725"/>
    </source>
</evidence>
<dbReference type="SUPFAM" id="SSF81321">
    <property type="entry name" value="Family A G protein-coupled receptor-like"/>
    <property type="match status" value="1"/>
</dbReference>
<feature type="transmembrane region" description="Helical" evidence="14">
    <location>
        <begin position="277"/>
        <end position="297"/>
    </location>
</feature>
<dbReference type="PROSITE" id="PS50262">
    <property type="entry name" value="G_PROTEIN_RECEP_F1_2"/>
    <property type="match status" value="1"/>
</dbReference>
<gene>
    <name evidence="16" type="primary">Or5v1_0</name>
    <name evidence="16" type="ORF">GTO92_0005223</name>
</gene>
<feature type="transmembrane region" description="Helical" evidence="14">
    <location>
        <begin position="65"/>
        <end position="91"/>
    </location>
</feature>
<feature type="transmembrane region" description="Helical" evidence="14">
    <location>
        <begin position="30"/>
        <end position="53"/>
    </location>
</feature>
<evidence type="ECO:0000313" key="17">
    <source>
        <dbReference type="Proteomes" id="UP001166052"/>
    </source>
</evidence>
<dbReference type="InterPro" id="IPR000276">
    <property type="entry name" value="GPCR_Rhodpsn"/>
</dbReference>
<dbReference type="SMART" id="SM01381">
    <property type="entry name" value="7TM_GPCR_Srsx"/>
    <property type="match status" value="1"/>
</dbReference>
<keyword evidence="9" id="KW-1015">Disulfide bond</keyword>
<feature type="transmembrane region" description="Helical" evidence="14">
    <location>
        <begin position="198"/>
        <end position="220"/>
    </location>
</feature>
<feature type="non-terminal residue" evidence="16">
    <location>
        <position position="1"/>
    </location>
</feature>
<dbReference type="PRINTS" id="PR00245">
    <property type="entry name" value="OLFACTORYR"/>
</dbReference>
<evidence type="ECO:0000256" key="4">
    <source>
        <dbReference type="ARBA" id="ARBA00022692"/>
    </source>
</evidence>
<keyword evidence="2 14" id="KW-1003">Cell membrane</keyword>
<evidence type="ECO:0000259" key="15">
    <source>
        <dbReference type="PROSITE" id="PS50262"/>
    </source>
</evidence>
<feature type="transmembrane region" description="Helical" evidence="14">
    <location>
        <begin position="241"/>
        <end position="265"/>
    </location>
</feature>
<evidence type="ECO:0000256" key="1">
    <source>
        <dbReference type="ARBA" id="ARBA00004651"/>
    </source>
</evidence>
<evidence type="ECO:0000256" key="3">
    <source>
        <dbReference type="ARBA" id="ARBA00022606"/>
    </source>
</evidence>
<evidence type="ECO:0000256" key="13">
    <source>
        <dbReference type="RuleBase" id="RU000688"/>
    </source>
</evidence>
<keyword evidence="17" id="KW-1185">Reference proteome</keyword>
<sequence>MSEPNANSSGVQEFIIIGFPGLSDQKSRRVLFAVFLTVYLFILLGNCSFLAIFASTRHLHNPMYFLISGLAVLDIIITTNTVPSMLVVFIFNSRTTPFASCFIQIFVFLGLMSSESFLLCLMAYDRYIAICNPLLYPTLMDNSRALKMMACCCMGGFIIPGAAVIVTLQLPFCGPNIVVQCFCDYSSVLMLACGDNHIISFVILAIGLAVLFVPLVYILFTYFCVIRHVLQMTSQEGRLKVFYTCGTHMMVIFVYFFIAAGVFISYRIPDTSVDMRIMAAVIQNVFPALVNPIIYCLRTKEIRESFVKTLRKFRIVPVTS</sequence>
<dbReference type="PANTHER" id="PTHR24242:SF359">
    <property type="entry name" value="ODORANT RECEPTOR-RELATED"/>
    <property type="match status" value="1"/>
</dbReference>
<dbReference type="PANTHER" id="PTHR24242">
    <property type="entry name" value="G-PROTEIN COUPLED RECEPTOR"/>
    <property type="match status" value="1"/>
</dbReference>
<feature type="transmembrane region" description="Helical" evidence="14">
    <location>
        <begin position="145"/>
        <end position="166"/>
    </location>
</feature>
<dbReference type="Gene3D" id="1.20.1070.10">
    <property type="entry name" value="Rhodopsin 7-helix transmembrane proteins"/>
    <property type="match status" value="1"/>
</dbReference>
<keyword evidence="4 13" id="KW-0812">Transmembrane</keyword>
<evidence type="ECO:0000256" key="10">
    <source>
        <dbReference type="ARBA" id="ARBA00023170"/>
    </source>
</evidence>
<dbReference type="EMBL" id="JAAWVN010018916">
    <property type="protein sequence ID" value="MBN3292919.1"/>
    <property type="molecule type" value="Genomic_DNA"/>
</dbReference>
<keyword evidence="7 13" id="KW-0297">G-protein coupled receptor</keyword>
<evidence type="ECO:0000313" key="16">
    <source>
        <dbReference type="EMBL" id="MBN3292919.1"/>
    </source>
</evidence>